<keyword evidence="8 9" id="KW-0961">Cell wall biogenesis/degradation</keyword>
<organism evidence="12 13">
    <name type="scientific">Spiribacter salilacus</name>
    <dbReference type="NCBI Taxonomy" id="2664894"/>
    <lineage>
        <taxon>Bacteria</taxon>
        <taxon>Pseudomonadati</taxon>
        <taxon>Pseudomonadota</taxon>
        <taxon>Gammaproteobacteria</taxon>
        <taxon>Chromatiales</taxon>
        <taxon>Ectothiorhodospiraceae</taxon>
        <taxon>Spiribacter</taxon>
    </lineage>
</organism>
<dbReference type="RefSeq" id="WP_153718319.1">
    <property type="nucleotide sequence ID" value="NZ_WJPP01000001.1"/>
</dbReference>
<evidence type="ECO:0000313" key="13">
    <source>
        <dbReference type="Proteomes" id="UP000433788"/>
    </source>
</evidence>
<dbReference type="GO" id="GO:0008360">
    <property type="term" value="P:regulation of cell shape"/>
    <property type="evidence" value="ECO:0007669"/>
    <property type="project" value="UniProtKB-UniRule"/>
</dbReference>
<evidence type="ECO:0000256" key="2">
    <source>
        <dbReference type="ARBA" id="ARBA00005992"/>
    </source>
</evidence>
<keyword evidence="3" id="KW-0328">Glycosyltransferase</keyword>
<dbReference type="CDD" id="cd16913">
    <property type="entry name" value="YkuD_like"/>
    <property type="match status" value="1"/>
</dbReference>
<feature type="chain" id="PRO_5026807081" evidence="10">
    <location>
        <begin position="26"/>
        <end position="328"/>
    </location>
</feature>
<keyword evidence="13" id="KW-1185">Reference proteome</keyword>
<feature type="signal peptide" evidence="10">
    <location>
        <begin position="1"/>
        <end position="25"/>
    </location>
</feature>
<evidence type="ECO:0000256" key="5">
    <source>
        <dbReference type="ARBA" id="ARBA00022801"/>
    </source>
</evidence>
<dbReference type="AlphaFoldDB" id="A0A6N7QNJ4"/>
<evidence type="ECO:0000256" key="6">
    <source>
        <dbReference type="ARBA" id="ARBA00022960"/>
    </source>
</evidence>
<evidence type="ECO:0000256" key="8">
    <source>
        <dbReference type="ARBA" id="ARBA00023316"/>
    </source>
</evidence>
<dbReference type="SUPFAM" id="SSF141523">
    <property type="entry name" value="L,D-transpeptidase catalytic domain-like"/>
    <property type="match status" value="1"/>
</dbReference>
<proteinExistence type="inferred from homology"/>
<dbReference type="GO" id="GO:0071555">
    <property type="term" value="P:cell wall organization"/>
    <property type="evidence" value="ECO:0007669"/>
    <property type="project" value="UniProtKB-UniRule"/>
</dbReference>
<evidence type="ECO:0000256" key="3">
    <source>
        <dbReference type="ARBA" id="ARBA00022676"/>
    </source>
</evidence>
<dbReference type="InterPro" id="IPR018392">
    <property type="entry name" value="LysM"/>
</dbReference>
<comment type="caution">
    <text evidence="12">The sequence shown here is derived from an EMBL/GenBank/DDBJ whole genome shotgun (WGS) entry which is preliminary data.</text>
</comment>
<evidence type="ECO:0000313" key="12">
    <source>
        <dbReference type="EMBL" id="MRH77250.1"/>
    </source>
</evidence>
<evidence type="ECO:0000256" key="7">
    <source>
        <dbReference type="ARBA" id="ARBA00022984"/>
    </source>
</evidence>
<dbReference type="InterPro" id="IPR005490">
    <property type="entry name" value="LD_TPept_cat_dom"/>
</dbReference>
<dbReference type="PROSITE" id="PS52029">
    <property type="entry name" value="LD_TPASE"/>
    <property type="match status" value="1"/>
</dbReference>
<feature type="active site" description="Nucleophile" evidence="9">
    <location>
        <position position="215"/>
    </location>
</feature>
<dbReference type="CDD" id="cd00118">
    <property type="entry name" value="LysM"/>
    <property type="match status" value="1"/>
</dbReference>
<dbReference type="PANTHER" id="PTHR30582:SF24">
    <property type="entry name" value="L,D-TRANSPEPTIDASE ERFK_SRFK-RELATED"/>
    <property type="match status" value="1"/>
</dbReference>
<evidence type="ECO:0000256" key="4">
    <source>
        <dbReference type="ARBA" id="ARBA00022679"/>
    </source>
</evidence>
<dbReference type="PANTHER" id="PTHR30582">
    <property type="entry name" value="L,D-TRANSPEPTIDASE"/>
    <property type="match status" value="1"/>
</dbReference>
<keyword evidence="5" id="KW-0378">Hydrolase</keyword>
<keyword evidence="4" id="KW-0808">Transferase</keyword>
<reference evidence="12 13" key="1">
    <citation type="submission" date="2019-11" db="EMBL/GenBank/DDBJ databases">
        <authorList>
            <person name="Zhang X.Y."/>
        </authorList>
    </citation>
    <scope>NUCLEOTIDE SEQUENCE [LARGE SCALE GENOMIC DNA]</scope>
    <source>
        <strain evidence="12 13">C176</strain>
    </source>
</reference>
<evidence type="ECO:0000259" key="11">
    <source>
        <dbReference type="PROSITE" id="PS52029"/>
    </source>
</evidence>
<dbReference type="Proteomes" id="UP000433788">
    <property type="component" value="Unassembled WGS sequence"/>
</dbReference>
<dbReference type="GO" id="GO:0071972">
    <property type="term" value="F:peptidoglycan L,D-transpeptidase activity"/>
    <property type="evidence" value="ECO:0007669"/>
    <property type="project" value="TreeGrafter"/>
</dbReference>
<dbReference type="GO" id="GO:0016757">
    <property type="term" value="F:glycosyltransferase activity"/>
    <property type="evidence" value="ECO:0007669"/>
    <property type="project" value="UniProtKB-KW"/>
</dbReference>
<dbReference type="EMBL" id="WJPP01000001">
    <property type="protein sequence ID" value="MRH77250.1"/>
    <property type="molecule type" value="Genomic_DNA"/>
</dbReference>
<dbReference type="Pfam" id="PF03734">
    <property type="entry name" value="YkuD"/>
    <property type="match status" value="1"/>
</dbReference>
<keyword evidence="7 9" id="KW-0573">Peptidoglycan synthesis</keyword>
<dbReference type="GO" id="GO:0018104">
    <property type="term" value="P:peptidoglycan-protein cross-linking"/>
    <property type="evidence" value="ECO:0007669"/>
    <property type="project" value="TreeGrafter"/>
</dbReference>
<evidence type="ECO:0000256" key="10">
    <source>
        <dbReference type="SAM" id="SignalP"/>
    </source>
</evidence>
<gene>
    <name evidence="12" type="ORF">GH984_00795</name>
</gene>
<protein>
    <submittedName>
        <fullName evidence="12">L,D-transpeptidase family protein</fullName>
    </submittedName>
</protein>
<comment type="pathway">
    <text evidence="1 9">Cell wall biogenesis; peptidoglycan biosynthesis.</text>
</comment>
<keyword evidence="10" id="KW-0732">Signal</keyword>
<dbReference type="UniPathway" id="UPA00219"/>
<dbReference type="InterPro" id="IPR050979">
    <property type="entry name" value="LD-transpeptidase"/>
</dbReference>
<evidence type="ECO:0000256" key="9">
    <source>
        <dbReference type="PROSITE-ProRule" id="PRU01373"/>
    </source>
</evidence>
<name>A0A6N7QNJ4_9GAMM</name>
<feature type="active site" description="Proton donor/acceptor" evidence="9">
    <location>
        <position position="199"/>
    </location>
</feature>
<feature type="domain" description="L,D-TPase catalytic" evidence="11">
    <location>
        <begin position="98"/>
        <end position="239"/>
    </location>
</feature>
<dbReference type="Gene3D" id="2.40.440.10">
    <property type="entry name" value="L,D-transpeptidase catalytic domain-like"/>
    <property type="match status" value="1"/>
</dbReference>
<dbReference type="GO" id="GO:0005576">
    <property type="term" value="C:extracellular region"/>
    <property type="evidence" value="ECO:0007669"/>
    <property type="project" value="TreeGrafter"/>
</dbReference>
<evidence type="ECO:0000256" key="1">
    <source>
        <dbReference type="ARBA" id="ARBA00004752"/>
    </source>
</evidence>
<dbReference type="InterPro" id="IPR038063">
    <property type="entry name" value="Transpep_catalytic_dom"/>
</dbReference>
<keyword evidence="6 9" id="KW-0133">Cell shape</keyword>
<sequence>MSQAKQRAKMVLLALLAGLPFAVQANTFLLPPDGIDVVGEIQTVVAQHDDTLLDLGRQYGVGYEAMRRANPDVDVWLPGEGTEVTLPTQFVLPDTERQGIVINIAEMRLYYFPEPQPNADPVVETYAISVGRMDWSTPLGASKITSKDANPTWFPPQSILEERAAQGRPLPKAVPPGPDNPLGKHRIRLDIPGGAYLIHGTNDPRGIGMRVTHGCIRMFPEDVESLFDRVPVGTSVQIVNQPVKAGWLDDDLYVEAHPILPPEAENAFDPVKPPTLNDAALTIAGLIDQRDVRIDHGRLKEAVDAAVGMPQKVSRSEPIKKALLEQGF</sequence>
<accession>A0A6N7QNJ4</accession>
<comment type="similarity">
    <text evidence="2">Belongs to the YkuD family.</text>
</comment>